<accession>A0ABR1CBS9</accession>
<evidence type="ECO:0000313" key="2">
    <source>
        <dbReference type="Proteomes" id="UP001303046"/>
    </source>
</evidence>
<evidence type="ECO:0008006" key="3">
    <source>
        <dbReference type="Google" id="ProtNLM"/>
    </source>
</evidence>
<dbReference type="Proteomes" id="UP001303046">
    <property type="component" value="Unassembled WGS sequence"/>
</dbReference>
<protein>
    <recommendedName>
        <fullName evidence="3">Reverse transcriptase domain-containing protein</fullName>
    </recommendedName>
</protein>
<keyword evidence="2" id="KW-1185">Reference proteome</keyword>
<sequence length="221" mass="25505">MHHWDISFPPPLTHHIGKGVRQGDSIPPKLFTGALQWIIKSLLWEEKGVLVDRRFLPNLLFAERIVLFSRSTDEAETMLKELNEARKNIGPRMNRKKTQVKKNAYCEDGGVQLGGSQIVGTSSYVYLRRSMNMENDLKEELNTRMRAAWAAFALVREATDQRRKPRAIYYTRQLSQCYVTKRRPGQTPLPRLGNYSLHRALERCLLKFNRGTQHLAGLRSA</sequence>
<dbReference type="PANTHER" id="PTHR47027">
    <property type="entry name" value="REVERSE TRANSCRIPTASE DOMAIN-CONTAINING PROTEIN"/>
    <property type="match status" value="1"/>
</dbReference>
<proteinExistence type="predicted"/>
<organism evidence="1 2">
    <name type="scientific">Necator americanus</name>
    <name type="common">Human hookworm</name>
    <dbReference type="NCBI Taxonomy" id="51031"/>
    <lineage>
        <taxon>Eukaryota</taxon>
        <taxon>Metazoa</taxon>
        <taxon>Ecdysozoa</taxon>
        <taxon>Nematoda</taxon>
        <taxon>Chromadorea</taxon>
        <taxon>Rhabditida</taxon>
        <taxon>Rhabditina</taxon>
        <taxon>Rhabditomorpha</taxon>
        <taxon>Strongyloidea</taxon>
        <taxon>Ancylostomatidae</taxon>
        <taxon>Bunostominae</taxon>
        <taxon>Necator</taxon>
    </lineage>
</organism>
<gene>
    <name evidence="1" type="primary">Necator_chrII.g6313</name>
    <name evidence="1" type="ORF">RB195_018520</name>
</gene>
<dbReference type="PANTHER" id="PTHR47027:SF20">
    <property type="entry name" value="REVERSE TRANSCRIPTASE-LIKE PROTEIN WITH RNA-DIRECTED DNA POLYMERASE DOMAIN"/>
    <property type="match status" value="1"/>
</dbReference>
<evidence type="ECO:0000313" key="1">
    <source>
        <dbReference type="EMBL" id="KAK6735361.1"/>
    </source>
</evidence>
<comment type="caution">
    <text evidence="1">The sequence shown here is derived from an EMBL/GenBank/DDBJ whole genome shotgun (WGS) entry which is preliminary data.</text>
</comment>
<reference evidence="1 2" key="1">
    <citation type="submission" date="2023-08" db="EMBL/GenBank/DDBJ databases">
        <title>A Necator americanus chromosomal reference genome.</title>
        <authorList>
            <person name="Ilik V."/>
            <person name="Petrzelkova K.J."/>
            <person name="Pardy F."/>
            <person name="Fuh T."/>
            <person name="Niatou-Singa F.S."/>
            <person name="Gouil Q."/>
            <person name="Baker L."/>
            <person name="Ritchie M.E."/>
            <person name="Jex A.R."/>
            <person name="Gazzola D."/>
            <person name="Li H."/>
            <person name="Toshio Fujiwara R."/>
            <person name="Zhan B."/>
            <person name="Aroian R.V."/>
            <person name="Pafco B."/>
            <person name="Schwarz E.M."/>
        </authorList>
    </citation>
    <scope>NUCLEOTIDE SEQUENCE [LARGE SCALE GENOMIC DNA]</scope>
    <source>
        <strain evidence="1 2">Aroian</strain>
        <tissue evidence="1">Whole animal</tissue>
    </source>
</reference>
<dbReference type="EMBL" id="JAVFWL010000002">
    <property type="protein sequence ID" value="KAK6735361.1"/>
    <property type="molecule type" value="Genomic_DNA"/>
</dbReference>
<name>A0ABR1CBS9_NECAM</name>